<dbReference type="NCBIfam" id="NF033539">
    <property type="entry name" value="transpos_IS1380"/>
    <property type="match status" value="1"/>
</dbReference>
<feature type="domain" description="Transposase DDE" evidence="1">
    <location>
        <begin position="15"/>
        <end position="474"/>
    </location>
</feature>
<evidence type="ECO:0000259" key="1">
    <source>
        <dbReference type="Pfam" id="PF13701"/>
    </source>
</evidence>
<keyword evidence="3" id="KW-1185">Reference proteome</keyword>
<dbReference type="EMBL" id="JBHTMM010000311">
    <property type="protein sequence ID" value="MFD1313880.1"/>
    <property type="molecule type" value="Genomic_DNA"/>
</dbReference>
<evidence type="ECO:0000313" key="3">
    <source>
        <dbReference type="Proteomes" id="UP001597058"/>
    </source>
</evidence>
<name>A0ABW3XXH8_9ACTN</name>
<dbReference type="InterPro" id="IPR025668">
    <property type="entry name" value="Tnp_DDE_dom"/>
</dbReference>
<gene>
    <name evidence="2" type="ORF">ACFQ5X_50585</name>
</gene>
<dbReference type="Proteomes" id="UP001597058">
    <property type="component" value="Unassembled WGS sequence"/>
</dbReference>
<evidence type="ECO:0000313" key="2">
    <source>
        <dbReference type="EMBL" id="MFD1313880.1"/>
    </source>
</evidence>
<comment type="caution">
    <text evidence="2">The sequence shown here is derived from an EMBL/GenBank/DDBJ whole genome shotgun (WGS) entry which is preliminary data.</text>
</comment>
<sequence>MSVQAEGTFYVQAIGLRPKIQVSADGSGVVGHAGARLLTDLADATGLTAAYSTALRPLRPRGTGHDPGRIATDLAVMLADGGEAIADLAVLRDQAGVFGSVASAPTAWRLLADTDERTLASLRAARAQAREVAWMQAAEQGEGIPAVRAAGRILPGLVLDLDATLITCHSEKEQAAPTYEGGFGFHPLLCFLANTGEALSGRLRPGNAGANTASDHITVFDQALAQIPDAQLHGTDILVRTDSAGSAKAFLAHVRDVRKRGIRTFFSVGYAITEPVRRAVRAMPDRLWHPALDQDGTLRDGAEVAELTGMVDLDGYPAGTRIIVRRERPHPGAQLSLFDQDEGLRHQVFLTDTPYSGGGSAQFLEVRHRGHATVEDHIRCGRTTGFGRFPSRDFAVNAVWLELSLAAIDLLAWTRVLLLDGELATAEPKKLRYRLLHVTARLTRGGRRLHLRISATWPWRHELATAFHRLAALPRPAS</sequence>
<accession>A0ABW3XXH8</accession>
<dbReference type="InterPro" id="IPR047960">
    <property type="entry name" value="Transpos_IS1380"/>
</dbReference>
<proteinExistence type="predicted"/>
<protein>
    <submittedName>
        <fullName evidence="2">IS1380 family transposase</fullName>
    </submittedName>
</protein>
<dbReference type="RefSeq" id="WP_381331422.1">
    <property type="nucleotide sequence ID" value="NZ_JBHTMM010000311.1"/>
</dbReference>
<reference evidence="3" key="1">
    <citation type="journal article" date="2019" name="Int. J. Syst. Evol. Microbiol.">
        <title>The Global Catalogue of Microorganisms (GCM) 10K type strain sequencing project: providing services to taxonomists for standard genome sequencing and annotation.</title>
        <authorList>
            <consortium name="The Broad Institute Genomics Platform"/>
            <consortium name="The Broad Institute Genome Sequencing Center for Infectious Disease"/>
            <person name="Wu L."/>
            <person name="Ma J."/>
        </authorList>
    </citation>
    <scope>NUCLEOTIDE SEQUENCE [LARGE SCALE GENOMIC DNA]</scope>
    <source>
        <strain evidence="3">CGMCC 4.7020</strain>
    </source>
</reference>
<organism evidence="2 3">
    <name type="scientific">Streptomyces kaempferi</name>
    <dbReference type="NCBI Taxonomy" id="333725"/>
    <lineage>
        <taxon>Bacteria</taxon>
        <taxon>Bacillati</taxon>
        <taxon>Actinomycetota</taxon>
        <taxon>Actinomycetes</taxon>
        <taxon>Kitasatosporales</taxon>
        <taxon>Streptomycetaceae</taxon>
        <taxon>Streptomyces</taxon>
    </lineage>
</organism>
<dbReference type="Pfam" id="PF13701">
    <property type="entry name" value="DDE_Tnp_1_4"/>
    <property type="match status" value="1"/>
</dbReference>